<comment type="caution">
    <text evidence="2">The sequence shown here is derived from an EMBL/GenBank/DDBJ whole genome shotgun (WGS) entry which is preliminary data.</text>
</comment>
<evidence type="ECO:0000256" key="1">
    <source>
        <dbReference type="SAM" id="Coils"/>
    </source>
</evidence>
<protein>
    <recommendedName>
        <fullName evidence="4">PD-(D/E)XK nuclease family transposase</fullName>
    </recommendedName>
</protein>
<feature type="coiled-coil region" evidence="1">
    <location>
        <begin position="184"/>
        <end position="211"/>
    </location>
</feature>
<proteinExistence type="predicted"/>
<keyword evidence="3" id="KW-1185">Reference proteome</keyword>
<evidence type="ECO:0000313" key="2">
    <source>
        <dbReference type="EMBL" id="EFF62516.1"/>
    </source>
</evidence>
<dbReference type="RefSeq" id="WP_006785923.1">
    <property type="nucleotide sequence ID" value="NZ_ADMN01000123.1"/>
</dbReference>
<dbReference type="NCBIfam" id="TIGR01784">
    <property type="entry name" value="T_den_put_tspse"/>
    <property type="match status" value="1"/>
</dbReference>
<evidence type="ECO:0008006" key="4">
    <source>
        <dbReference type="Google" id="ProtNLM"/>
    </source>
</evidence>
<dbReference type="InterPro" id="IPR010106">
    <property type="entry name" value="RpnA"/>
</dbReference>
<dbReference type="PANTHER" id="PTHR41317">
    <property type="entry name" value="PD-(D_E)XK NUCLEASE FAMILY TRANSPOSASE"/>
    <property type="match status" value="1"/>
</dbReference>
<name>A0ABM9ZYT3_9FIRM</name>
<dbReference type="PANTHER" id="PTHR41317:SF1">
    <property type="entry name" value="PD-(D_E)XK NUCLEASE FAMILY TRANSPOSASE"/>
    <property type="match status" value="1"/>
</dbReference>
<sequence length="284" mass="33388">MTVALLPPKMDFVFKRIFGNENHPNVLISFLNAVLNPVDPIKSVILKDTTIEKSHLEDKYSRLDVKAITNKGEHINIEIQLKDEYNMIKRSLYYWSKLYEGQLENGENYQKLSRTICINLLDFNLLNHDKFHSVYRLKDCETNEELTDVMELHFIELKKIKDVYHVEEVKTKLEAWLYFINQPDSELVQELEKVEVEIKEAKAELVRLSGDRKERERYEKRRESRLNEVSALSYAEEKGIQKGVKQEKIEIAKNLVQKGLDDDFIVETTGLTLEEVKGIRKEQN</sequence>
<keyword evidence="1" id="KW-0175">Coiled coil</keyword>
<dbReference type="Pfam" id="PF12784">
    <property type="entry name" value="PDDEXK_2"/>
    <property type="match status" value="1"/>
</dbReference>
<organism evidence="2 3">
    <name type="scientific">Turicibacter sanguinis PC909</name>
    <dbReference type="NCBI Taxonomy" id="702450"/>
    <lineage>
        <taxon>Bacteria</taxon>
        <taxon>Bacillati</taxon>
        <taxon>Bacillota</taxon>
        <taxon>Erysipelotrichia</taxon>
        <taxon>Erysipelotrichales</taxon>
        <taxon>Turicibacteraceae</taxon>
        <taxon>Turicibacter</taxon>
    </lineage>
</organism>
<gene>
    <name evidence="2" type="ORF">CUW_1922</name>
</gene>
<dbReference type="EMBL" id="ADMN01000123">
    <property type="protein sequence ID" value="EFF62516.1"/>
    <property type="molecule type" value="Genomic_DNA"/>
</dbReference>
<reference evidence="2 3" key="1">
    <citation type="journal article" date="2011" name="J. Bacteriol.">
        <title>Draft Genome Sequence of Turicibacter sanguinis PC909, Isolated from Human Feces.</title>
        <authorList>
            <person name="Cuiv P.O."/>
            <person name="Klaassens E.S."/>
            <person name="Durkin A.S."/>
            <person name="Harkins D.M."/>
            <person name="Foster L."/>
            <person name="McCorrison J."/>
            <person name="Torralba M."/>
            <person name="Nelson K.E."/>
            <person name="Morrison M."/>
        </authorList>
    </citation>
    <scope>NUCLEOTIDE SEQUENCE [LARGE SCALE GENOMIC DNA]</scope>
    <source>
        <strain evidence="2 3">PC909</strain>
    </source>
</reference>
<accession>A0ABM9ZYT3</accession>
<dbReference type="Proteomes" id="UP000002938">
    <property type="component" value="Unassembled WGS sequence"/>
</dbReference>
<evidence type="ECO:0000313" key="3">
    <source>
        <dbReference type="Proteomes" id="UP000002938"/>
    </source>
</evidence>